<reference evidence="1 2" key="1">
    <citation type="submission" date="2023-08" db="EMBL/GenBank/DDBJ databases">
        <title>A Necator americanus chromosomal reference genome.</title>
        <authorList>
            <person name="Ilik V."/>
            <person name="Petrzelkova K.J."/>
            <person name="Pardy F."/>
            <person name="Fuh T."/>
            <person name="Niatou-Singa F.S."/>
            <person name="Gouil Q."/>
            <person name="Baker L."/>
            <person name="Ritchie M.E."/>
            <person name="Jex A.R."/>
            <person name="Gazzola D."/>
            <person name="Li H."/>
            <person name="Toshio Fujiwara R."/>
            <person name="Zhan B."/>
            <person name="Aroian R.V."/>
            <person name="Pafco B."/>
            <person name="Schwarz E.M."/>
        </authorList>
    </citation>
    <scope>NUCLEOTIDE SEQUENCE [LARGE SCALE GENOMIC DNA]</scope>
    <source>
        <strain evidence="1 2">Aroian</strain>
        <tissue evidence="1">Whole animal</tissue>
    </source>
</reference>
<evidence type="ECO:0000313" key="2">
    <source>
        <dbReference type="Proteomes" id="UP001303046"/>
    </source>
</evidence>
<dbReference type="EMBL" id="JAVFWL010000004">
    <property type="protein sequence ID" value="KAK6749335.1"/>
    <property type="molecule type" value="Genomic_DNA"/>
</dbReference>
<sequence length="115" mass="13311">MDFSSTSLPTEAAEWRSRSDMEHWAISVTQARMSVARPLPEAYPHLICVRYVCTLRHSCALYRSNKQYVCKAWRLLIYLLLNASQLRFRCDLLEKLVGSMNGVPLDVTSLLCEWQ</sequence>
<proteinExistence type="predicted"/>
<accession>A0ABR1DGB8</accession>
<dbReference type="Proteomes" id="UP001303046">
    <property type="component" value="Unassembled WGS sequence"/>
</dbReference>
<organism evidence="1 2">
    <name type="scientific">Necator americanus</name>
    <name type="common">Human hookworm</name>
    <dbReference type="NCBI Taxonomy" id="51031"/>
    <lineage>
        <taxon>Eukaryota</taxon>
        <taxon>Metazoa</taxon>
        <taxon>Ecdysozoa</taxon>
        <taxon>Nematoda</taxon>
        <taxon>Chromadorea</taxon>
        <taxon>Rhabditida</taxon>
        <taxon>Rhabditina</taxon>
        <taxon>Rhabditomorpha</taxon>
        <taxon>Strongyloidea</taxon>
        <taxon>Ancylostomatidae</taxon>
        <taxon>Bunostominae</taxon>
        <taxon>Necator</taxon>
    </lineage>
</organism>
<protein>
    <submittedName>
        <fullName evidence="1">Uncharacterized protein</fullName>
    </submittedName>
</protein>
<comment type="caution">
    <text evidence="1">The sequence shown here is derived from an EMBL/GenBank/DDBJ whole genome shotgun (WGS) entry which is preliminary data.</text>
</comment>
<keyword evidence="2" id="KW-1185">Reference proteome</keyword>
<evidence type="ECO:0000313" key="1">
    <source>
        <dbReference type="EMBL" id="KAK6749335.1"/>
    </source>
</evidence>
<gene>
    <name evidence="1" type="primary">Necator_chrIV.g15050</name>
    <name evidence="1" type="ORF">RB195_001755</name>
</gene>
<name>A0ABR1DGB8_NECAM</name>